<evidence type="ECO:0000313" key="2">
    <source>
        <dbReference type="Proteomes" id="UP000799771"/>
    </source>
</evidence>
<name>A0A6A6AAY0_9PLEO</name>
<keyword evidence="2" id="KW-1185">Reference proteome</keyword>
<dbReference type="OrthoDB" id="3785169at2759"/>
<dbReference type="AlphaFoldDB" id="A0A6A6AAY0"/>
<dbReference type="EMBL" id="ML977509">
    <property type="protein sequence ID" value="KAF2128028.1"/>
    <property type="molecule type" value="Genomic_DNA"/>
</dbReference>
<proteinExistence type="predicted"/>
<dbReference type="RefSeq" id="XP_033522417.1">
    <property type="nucleotide sequence ID" value="XM_033663932.1"/>
</dbReference>
<gene>
    <name evidence="1" type="ORF">P153DRAFT_294026</name>
</gene>
<reference evidence="1" key="1">
    <citation type="journal article" date="2020" name="Stud. Mycol.">
        <title>101 Dothideomycetes genomes: a test case for predicting lifestyles and emergence of pathogens.</title>
        <authorList>
            <person name="Haridas S."/>
            <person name="Albert R."/>
            <person name="Binder M."/>
            <person name="Bloem J."/>
            <person name="Labutti K."/>
            <person name="Salamov A."/>
            <person name="Andreopoulos B."/>
            <person name="Baker S."/>
            <person name="Barry K."/>
            <person name="Bills G."/>
            <person name="Bluhm B."/>
            <person name="Cannon C."/>
            <person name="Castanera R."/>
            <person name="Culley D."/>
            <person name="Daum C."/>
            <person name="Ezra D."/>
            <person name="Gonzalez J."/>
            <person name="Henrissat B."/>
            <person name="Kuo A."/>
            <person name="Liang C."/>
            <person name="Lipzen A."/>
            <person name="Lutzoni F."/>
            <person name="Magnuson J."/>
            <person name="Mondo S."/>
            <person name="Nolan M."/>
            <person name="Ohm R."/>
            <person name="Pangilinan J."/>
            <person name="Park H.-J."/>
            <person name="Ramirez L."/>
            <person name="Alfaro M."/>
            <person name="Sun H."/>
            <person name="Tritt A."/>
            <person name="Yoshinaga Y."/>
            <person name="Zwiers L.-H."/>
            <person name="Turgeon B."/>
            <person name="Goodwin S."/>
            <person name="Spatafora J."/>
            <person name="Crous P."/>
            <person name="Grigoriev I."/>
        </authorList>
    </citation>
    <scope>NUCLEOTIDE SEQUENCE</scope>
    <source>
        <strain evidence="1">CBS 119687</strain>
    </source>
</reference>
<accession>A0A6A6AAY0</accession>
<dbReference type="GeneID" id="54404364"/>
<evidence type="ECO:0000313" key="1">
    <source>
        <dbReference type="EMBL" id="KAF2128028.1"/>
    </source>
</evidence>
<organism evidence="1 2">
    <name type="scientific">Dothidotthia symphoricarpi CBS 119687</name>
    <dbReference type="NCBI Taxonomy" id="1392245"/>
    <lineage>
        <taxon>Eukaryota</taxon>
        <taxon>Fungi</taxon>
        <taxon>Dikarya</taxon>
        <taxon>Ascomycota</taxon>
        <taxon>Pezizomycotina</taxon>
        <taxon>Dothideomycetes</taxon>
        <taxon>Pleosporomycetidae</taxon>
        <taxon>Pleosporales</taxon>
        <taxon>Dothidotthiaceae</taxon>
        <taxon>Dothidotthia</taxon>
    </lineage>
</organism>
<sequence>MFSPLPYDARWTSKLIRRDIRDVRNKLKTRLFKNAKASSQTSQVSSGDSIAETGSLHYTFAEPSIETVSTEFLHDDSSRPSTETRKASNTLHELLDARLKATYASRDRDMSHDERWQLRGSYLVLSSAIQSCPSNPIYDIFRDDKSAMNESGLLLEVLRNTSNVCASPAGRVSQMPAAPYSRRSNDPIRYDSAFSTVSSGPKTSQAAMKPTKMSTPAHLWHAILEATTDVTKTVSITEGLLGHVLSGKDAVETLYRIGHPGKTFHDEEFAELRLKFREILFPEYNDLINACQPQTAV</sequence>
<dbReference type="Proteomes" id="UP000799771">
    <property type="component" value="Unassembled WGS sequence"/>
</dbReference>
<protein>
    <submittedName>
        <fullName evidence="1">Uncharacterized protein</fullName>
    </submittedName>
</protein>